<evidence type="ECO:0000313" key="1">
    <source>
        <dbReference type="EMBL" id="XBM95177.1"/>
    </source>
</evidence>
<protein>
    <submittedName>
        <fullName evidence="1">Uncharacterized protein</fullName>
    </submittedName>
</protein>
<reference evidence="1" key="1">
    <citation type="submission" date="2024-05" db="EMBL/GenBank/DDBJ databases">
        <title>Isolation and characterization of the new Streptomyces phages Kamino, Geonosis, Abafar and Scarif infecting a broad range of host species.</title>
        <authorList>
            <person name="Rackow B."/>
            <person name="Rolland C."/>
            <person name="Mohnen I."/>
            <person name="Wittmann J."/>
            <person name="Muesken M."/>
            <person name="Overmann J."/>
            <person name="Frunzke J."/>
        </authorList>
    </citation>
    <scope>NUCLEOTIDE SEQUENCE</scope>
</reference>
<organism evidence="1">
    <name type="scientific">Streptomyces phage Scarif</name>
    <dbReference type="NCBI Taxonomy" id="3158858"/>
    <lineage>
        <taxon>Viruses</taxon>
        <taxon>Duplodnaviria</taxon>
        <taxon>Heunggongvirae</taxon>
        <taxon>Uroviricota</taxon>
        <taxon>Caudoviricetes</taxon>
    </lineage>
</organism>
<proteinExistence type="predicted"/>
<gene>
    <name evidence="1" type="ORF">Scarif_00068</name>
</gene>
<accession>A0AAU7GXC0</accession>
<sequence>MAPGDNRDIREQTRVMKELVRSNDRLIKVCEALNDNLVIFARLYQSNHGTPEERTDEGSGNG</sequence>
<dbReference type="EMBL" id="PP750868">
    <property type="protein sequence ID" value="XBM95177.1"/>
    <property type="molecule type" value="Genomic_DNA"/>
</dbReference>
<name>A0AAU7GXC0_9CAUD</name>